<feature type="domain" description="HTH-like" evidence="1">
    <location>
        <begin position="36"/>
        <end position="63"/>
    </location>
</feature>
<name>A0A4P6K464_KTERU</name>
<reference evidence="2 3" key="1">
    <citation type="submission" date="2019-01" db="EMBL/GenBank/DDBJ databases">
        <title>Ktedonosporobacter rubrisoli SCAWS-G2.</title>
        <authorList>
            <person name="Huang Y."/>
            <person name="Yan B."/>
        </authorList>
    </citation>
    <scope>NUCLEOTIDE SEQUENCE [LARGE SCALE GENOMIC DNA]</scope>
    <source>
        <strain evidence="2 3">SCAWS-G2</strain>
    </source>
</reference>
<dbReference type="Pfam" id="PF13276">
    <property type="entry name" value="HTH_21"/>
    <property type="match status" value="1"/>
</dbReference>
<protein>
    <submittedName>
        <fullName evidence="2">Transposase</fullName>
    </submittedName>
</protein>
<gene>
    <name evidence="2" type="ORF">EPA93_45545</name>
</gene>
<proteinExistence type="predicted"/>
<dbReference type="Proteomes" id="UP000290365">
    <property type="component" value="Chromosome"/>
</dbReference>
<dbReference type="RefSeq" id="WP_129893914.1">
    <property type="nucleotide sequence ID" value="NZ_CP035758.1"/>
</dbReference>
<organism evidence="2 3">
    <name type="scientific">Ktedonosporobacter rubrisoli</name>
    <dbReference type="NCBI Taxonomy" id="2509675"/>
    <lineage>
        <taxon>Bacteria</taxon>
        <taxon>Bacillati</taxon>
        <taxon>Chloroflexota</taxon>
        <taxon>Ktedonobacteria</taxon>
        <taxon>Ktedonobacterales</taxon>
        <taxon>Ktedonosporobacteraceae</taxon>
        <taxon>Ktedonosporobacter</taxon>
    </lineage>
</organism>
<evidence type="ECO:0000313" key="3">
    <source>
        <dbReference type="Proteomes" id="UP000290365"/>
    </source>
</evidence>
<sequence length="88" mass="10323">MKTRSICLKLRERRSRSEQQNWQNEQLNSGLCRSSQLHREGRAVNRKTVARYMQEMGLMAIFPGPNLSKRAQQAFSPIIEKSQKCRML</sequence>
<dbReference type="KEGG" id="kbs:EPA93_45545"/>
<dbReference type="InterPro" id="IPR025948">
    <property type="entry name" value="HTH-like_dom"/>
</dbReference>
<dbReference type="EMBL" id="CP035758">
    <property type="protein sequence ID" value="QBD82845.1"/>
    <property type="molecule type" value="Genomic_DNA"/>
</dbReference>
<dbReference type="AlphaFoldDB" id="A0A4P6K464"/>
<accession>A0A4P6K464</accession>
<evidence type="ECO:0000259" key="1">
    <source>
        <dbReference type="Pfam" id="PF13276"/>
    </source>
</evidence>
<keyword evidence="3" id="KW-1185">Reference proteome</keyword>
<evidence type="ECO:0000313" key="2">
    <source>
        <dbReference type="EMBL" id="QBD82845.1"/>
    </source>
</evidence>
<dbReference type="OrthoDB" id="9801287at2"/>